<dbReference type="PANTHER" id="PTHR37163">
    <property type="entry name" value="CONSERVED PROTEIN"/>
    <property type="match status" value="1"/>
</dbReference>
<dbReference type="OrthoDB" id="13546at2"/>
<accession>A0A2A9D3C2</accession>
<evidence type="ECO:0000256" key="1">
    <source>
        <dbReference type="SAM" id="MobiDB-lite"/>
    </source>
</evidence>
<reference evidence="2 3" key="1">
    <citation type="submission" date="2017-10" db="EMBL/GenBank/DDBJ databases">
        <title>Sequencing the genomes of 1000 actinobacteria strains.</title>
        <authorList>
            <person name="Klenk H.-P."/>
        </authorList>
    </citation>
    <scope>NUCLEOTIDE SEQUENCE [LARGE SCALE GENOMIC DNA]</scope>
    <source>
        <strain evidence="2 3">DSM 21801</strain>
    </source>
</reference>
<dbReference type="Pfam" id="PF04417">
    <property type="entry name" value="DUF501"/>
    <property type="match status" value="1"/>
</dbReference>
<dbReference type="PANTHER" id="PTHR37163:SF1">
    <property type="entry name" value="DUF501 DOMAIN-CONTAINING PROTEIN"/>
    <property type="match status" value="1"/>
</dbReference>
<dbReference type="AlphaFoldDB" id="A0A2A9D3C2"/>
<gene>
    <name evidence="2" type="ORF">ATL40_2052</name>
</gene>
<protein>
    <recommendedName>
        <fullName evidence="4">DUF501 domain-containing protein</fullName>
    </recommendedName>
</protein>
<comment type="caution">
    <text evidence="2">The sequence shown here is derived from an EMBL/GenBank/DDBJ whole genome shotgun (WGS) entry which is preliminary data.</text>
</comment>
<evidence type="ECO:0000313" key="3">
    <source>
        <dbReference type="Proteomes" id="UP000224915"/>
    </source>
</evidence>
<sequence length="200" mass="21187">MTAENEAPEPSTTQLPPGPQQHRDRPGPRVEHDPGAAPRPRVREEDLAVLADQLGREPRGVVEIAARCVCGRPTVVRTAPRLADGTPFPTSYYLTHPGAVSAVSTLEAGGLMAQMTERLAREPGLAAAHLRAHQDYLERRAELGEVPEIAGISAGGMPSRVKCLHVLVAHALARGPGVNPLGDEALAAMAASWRPGRCTC</sequence>
<dbReference type="Proteomes" id="UP000224915">
    <property type="component" value="Unassembled WGS sequence"/>
</dbReference>
<dbReference type="EMBL" id="PDJD01000001">
    <property type="protein sequence ID" value="PFG20452.1"/>
    <property type="molecule type" value="Genomic_DNA"/>
</dbReference>
<evidence type="ECO:0008006" key="4">
    <source>
        <dbReference type="Google" id="ProtNLM"/>
    </source>
</evidence>
<feature type="compositionally biased region" description="Basic and acidic residues" evidence="1">
    <location>
        <begin position="21"/>
        <end position="34"/>
    </location>
</feature>
<proteinExistence type="predicted"/>
<organism evidence="2 3">
    <name type="scientific">Serinibacter salmoneus</name>
    <dbReference type="NCBI Taxonomy" id="556530"/>
    <lineage>
        <taxon>Bacteria</taxon>
        <taxon>Bacillati</taxon>
        <taxon>Actinomycetota</taxon>
        <taxon>Actinomycetes</taxon>
        <taxon>Micrococcales</taxon>
        <taxon>Beutenbergiaceae</taxon>
        <taxon>Serinibacter</taxon>
    </lineage>
</organism>
<feature type="region of interest" description="Disordered" evidence="1">
    <location>
        <begin position="1"/>
        <end position="43"/>
    </location>
</feature>
<name>A0A2A9D3C2_9MICO</name>
<evidence type="ECO:0000313" key="2">
    <source>
        <dbReference type="EMBL" id="PFG20452.1"/>
    </source>
</evidence>
<keyword evidence="3" id="KW-1185">Reference proteome</keyword>
<dbReference type="RefSeq" id="WP_098469429.1">
    <property type="nucleotide sequence ID" value="NZ_PDJD01000001.1"/>
</dbReference>
<dbReference type="InterPro" id="IPR007511">
    <property type="entry name" value="DUF501"/>
</dbReference>